<evidence type="ECO:0000259" key="3">
    <source>
        <dbReference type="PROSITE" id="PS51295"/>
    </source>
</evidence>
<feature type="domain" description="CRM" evidence="3">
    <location>
        <begin position="1"/>
        <end position="97"/>
    </location>
</feature>
<name>A0A1M7SZ54_9FIRM</name>
<dbReference type="SMART" id="SM01103">
    <property type="entry name" value="CRS1_YhbY"/>
    <property type="match status" value="1"/>
</dbReference>
<dbReference type="GO" id="GO:0003723">
    <property type="term" value="F:RNA binding"/>
    <property type="evidence" value="ECO:0007669"/>
    <property type="project" value="UniProtKB-UniRule"/>
</dbReference>
<dbReference type="Gene3D" id="3.30.110.60">
    <property type="entry name" value="YhbY-like"/>
    <property type="match status" value="1"/>
</dbReference>
<organism evidence="4 5">
    <name type="scientific">Butyrivibrio hungatei DSM 14810</name>
    <dbReference type="NCBI Taxonomy" id="1121132"/>
    <lineage>
        <taxon>Bacteria</taxon>
        <taxon>Bacillati</taxon>
        <taxon>Bacillota</taxon>
        <taxon>Clostridia</taxon>
        <taxon>Lachnospirales</taxon>
        <taxon>Lachnospiraceae</taxon>
        <taxon>Butyrivibrio</taxon>
    </lineage>
</organism>
<dbReference type="Proteomes" id="UP000184097">
    <property type="component" value="Unassembled WGS sequence"/>
</dbReference>
<evidence type="ECO:0000256" key="2">
    <source>
        <dbReference type="PROSITE-ProRule" id="PRU00626"/>
    </source>
</evidence>
<proteinExistence type="predicted"/>
<dbReference type="PANTHER" id="PTHR40065:SF3">
    <property type="entry name" value="RNA-BINDING PROTEIN YHBY"/>
    <property type="match status" value="1"/>
</dbReference>
<keyword evidence="1 2" id="KW-0694">RNA-binding</keyword>
<dbReference type="PROSITE" id="PS51295">
    <property type="entry name" value="CRM"/>
    <property type="match status" value="1"/>
</dbReference>
<dbReference type="EMBL" id="FRDH01000012">
    <property type="protein sequence ID" value="SHN63718.1"/>
    <property type="molecule type" value="Genomic_DNA"/>
</dbReference>
<sequence>MTLTSKQRAYLKSLASELEPVFQIGKATVTPEIIEAISETFNTHELVKITVLKNCTEDVTNAAIKVSERTRSELVQVIGRKFVLYKPFKDDPKIILPKTKKEK</sequence>
<dbReference type="InterPro" id="IPR017924">
    <property type="entry name" value="RNA-binding_YhbY"/>
</dbReference>
<accession>A0A1M7SZ54</accession>
<dbReference type="PANTHER" id="PTHR40065">
    <property type="entry name" value="RNA-BINDING PROTEIN YHBY"/>
    <property type="match status" value="1"/>
</dbReference>
<dbReference type="InterPro" id="IPR035920">
    <property type="entry name" value="YhbY-like_sf"/>
</dbReference>
<reference evidence="4 5" key="1">
    <citation type="submission" date="2016-12" db="EMBL/GenBank/DDBJ databases">
        <authorList>
            <person name="Song W.-J."/>
            <person name="Kurnit D.M."/>
        </authorList>
    </citation>
    <scope>NUCLEOTIDE SEQUENCE [LARGE SCALE GENOMIC DNA]</scope>
    <source>
        <strain evidence="4 5">DSM 14810</strain>
    </source>
</reference>
<evidence type="ECO:0000313" key="4">
    <source>
        <dbReference type="EMBL" id="SHN63718.1"/>
    </source>
</evidence>
<dbReference type="InterPro" id="IPR051925">
    <property type="entry name" value="RNA-binding_domain"/>
</dbReference>
<dbReference type="RefSeq" id="WP_072705125.1">
    <property type="nucleotide sequence ID" value="NZ_FRDH01000012.1"/>
</dbReference>
<dbReference type="InterPro" id="IPR001890">
    <property type="entry name" value="RNA-binding_CRM"/>
</dbReference>
<evidence type="ECO:0000256" key="1">
    <source>
        <dbReference type="ARBA" id="ARBA00022884"/>
    </source>
</evidence>
<dbReference type="NCBIfam" id="TIGR00253">
    <property type="entry name" value="RNA_bind_YhbY"/>
    <property type="match status" value="1"/>
</dbReference>
<dbReference type="Pfam" id="PF01985">
    <property type="entry name" value="CRS1_YhbY"/>
    <property type="match status" value="1"/>
</dbReference>
<protein>
    <submittedName>
        <fullName evidence="4">RNA-binding protein</fullName>
    </submittedName>
</protein>
<dbReference type="AlphaFoldDB" id="A0A1M7SZ54"/>
<evidence type="ECO:0000313" key="5">
    <source>
        <dbReference type="Proteomes" id="UP000184097"/>
    </source>
</evidence>
<gene>
    <name evidence="4" type="ORF">SAMN02745247_02702</name>
</gene>
<dbReference type="SUPFAM" id="SSF75471">
    <property type="entry name" value="YhbY-like"/>
    <property type="match status" value="1"/>
</dbReference>